<feature type="compositionally biased region" description="Polar residues" evidence="1">
    <location>
        <begin position="56"/>
        <end position="73"/>
    </location>
</feature>
<dbReference type="PANTHER" id="PTHR30289">
    <property type="entry name" value="UNCHARACTERIZED PROTEIN YBCL-RELATED"/>
    <property type="match status" value="1"/>
</dbReference>
<accession>A0A558HQ07</accession>
<gene>
    <name evidence="3" type="ORF">FQP86_06685</name>
</gene>
<sequence length="386" mass="41464">MPHEFIVRHTGKLMRPHSLTSRGRPRIVKPIVALTVASVLMVPVFFHVAQSVANDQPSLAKGQSGSEKSTSKAVAQRTARSAAEAHCAAVKASVQDAGFTDSVSVTCQDGKALITSDTYPDHEMMTGIVGTNEQVPVPASHYTSPVMLEPTLGDTPQTRDAALGVAVNGVPIYDYTGGGEMSPGDLSVYQASNDTLATQQLDACGGHAGRGDDYHYHVKPVCMMDKMKNAGDNPIIGWAFDGYPIYGDDNPDGSHIAMDVLDVCNGQPDDTFGYRYHTSEQAPYIIQCLMGEVPEAKDLPRVPPLKAASGDTQADSRGRPAGTPPQGGVEDLVFTQQADGSRSMDYTYHGEAYYIRYTPTDTPNCYDFETRTVTDGGDVKTGEYCR</sequence>
<dbReference type="InterPro" id="IPR025924">
    <property type="entry name" value="YHYH_dom"/>
</dbReference>
<dbReference type="EMBL" id="VNFH01000004">
    <property type="protein sequence ID" value="TVU71212.1"/>
    <property type="molecule type" value="Genomic_DNA"/>
</dbReference>
<name>A0A558HQ07_9GAMM</name>
<dbReference type="STRING" id="553385.GCA_000591415_03548"/>
<proteinExistence type="predicted"/>
<organism evidence="3 4">
    <name type="scientific">Cobetia crustatorum</name>
    <dbReference type="NCBI Taxonomy" id="553385"/>
    <lineage>
        <taxon>Bacteria</taxon>
        <taxon>Pseudomonadati</taxon>
        <taxon>Pseudomonadota</taxon>
        <taxon>Gammaproteobacteria</taxon>
        <taxon>Oceanospirillales</taxon>
        <taxon>Halomonadaceae</taxon>
        <taxon>Cobetia</taxon>
    </lineage>
</organism>
<evidence type="ECO:0000256" key="1">
    <source>
        <dbReference type="SAM" id="MobiDB-lite"/>
    </source>
</evidence>
<protein>
    <submittedName>
        <fullName evidence="3">YHYH protein</fullName>
    </submittedName>
</protein>
<dbReference type="OrthoDB" id="9796530at2"/>
<feature type="region of interest" description="Disordered" evidence="1">
    <location>
        <begin position="56"/>
        <end position="77"/>
    </location>
</feature>
<dbReference type="Pfam" id="PF14240">
    <property type="entry name" value="YHYH"/>
    <property type="match status" value="1"/>
</dbReference>
<feature type="domain" description="YHYH" evidence="2">
    <location>
        <begin position="148"/>
        <end position="248"/>
    </location>
</feature>
<dbReference type="Proteomes" id="UP000319941">
    <property type="component" value="Unassembled WGS sequence"/>
</dbReference>
<reference evidence="3 4" key="1">
    <citation type="submission" date="2019-07" db="EMBL/GenBank/DDBJ databases">
        <title>Diversity of Bacteria from Kongsfjorden, Arctic.</title>
        <authorList>
            <person name="Yu Y."/>
        </authorList>
    </citation>
    <scope>NUCLEOTIDE SEQUENCE [LARGE SCALE GENOMIC DNA]</scope>
    <source>
        <strain evidence="3 4">SM1923</strain>
    </source>
</reference>
<dbReference type="AlphaFoldDB" id="A0A558HQ07"/>
<comment type="caution">
    <text evidence="3">The sequence shown here is derived from an EMBL/GenBank/DDBJ whole genome shotgun (WGS) entry which is preliminary data.</text>
</comment>
<dbReference type="PANTHER" id="PTHR30289:SF8">
    <property type="entry name" value="YHYH DOMAIN-CONTAINING PROTEIN"/>
    <property type="match status" value="1"/>
</dbReference>
<evidence type="ECO:0000313" key="3">
    <source>
        <dbReference type="EMBL" id="TVU71212.1"/>
    </source>
</evidence>
<evidence type="ECO:0000313" key="4">
    <source>
        <dbReference type="Proteomes" id="UP000319941"/>
    </source>
</evidence>
<feature type="region of interest" description="Disordered" evidence="1">
    <location>
        <begin position="299"/>
        <end position="330"/>
    </location>
</feature>
<evidence type="ECO:0000259" key="2">
    <source>
        <dbReference type="Pfam" id="PF14240"/>
    </source>
</evidence>
<keyword evidence="4" id="KW-1185">Reference proteome</keyword>